<protein>
    <submittedName>
        <fullName evidence="2">Uncharacterized protein</fullName>
    </submittedName>
</protein>
<organism evidence="2 3">
    <name type="scientific">Parvimonas micra</name>
    <dbReference type="NCBI Taxonomy" id="33033"/>
    <lineage>
        <taxon>Bacteria</taxon>
        <taxon>Bacillati</taxon>
        <taxon>Bacillota</taxon>
        <taxon>Tissierellia</taxon>
        <taxon>Tissierellales</taxon>
        <taxon>Peptoniphilaceae</taxon>
        <taxon>Parvimonas</taxon>
    </lineage>
</organism>
<keyword evidence="1" id="KW-0472">Membrane</keyword>
<dbReference type="EMBL" id="JABZRE010000001">
    <property type="protein sequence ID" value="MBF1306211.1"/>
    <property type="molecule type" value="Genomic_DNA"/>
</dbReference>
<feature type="transmembrane region" description="Helical" evidence="1">
    <location>
        <begin position="22"/>
        <end position="43"/>
    </location>
</feature>
<name>A0A930E316_9FIRM</name>
<dbReference type="RefSeq" id="WP_278476623.1">
    <property type="nucleotide sequence ID" value="NZ_JABZRE010000001.1"/>
</dbReference>
<comment type="caution">
    <text evidence="2">The sequence shown here is derived from an EMBL/GenBank/DDBJ whole genome shotgun (WGS) entry which is preliminary data.</text>
</comment>
<reference evidence="2" key="1">
    <citation type="submission" date="2020-04" db="EMBL/GenBank/DDBJ databases">
        <title>Deep metagenomics examines the oral microbiome during advanced dental caries in children, revealing novel taxa and co-occurrences with host molecules.</title>
        <authorList>
            <person name="Baker J.L."/>
            <person name="Morton J.T."/>
            <person name="Dinis M."/>
            <person name="Alvarez R."/>
            <person name="Tran N.C."/>
            <person name="Knight R."/>
            <person name="Edlund A."/>
        </authorList>
    </citation>
    <scope>NUCLEOTIDE SEQUENCE</scope>
    <source>
        <strain evidence="2">JCVI_23_bin.11</strain>
    </source>
</reference>
<accession>A0A930E316</accession>
<evidence type="ECO:0000313" key="3">
    <source>
        <dbReference type="Proteomes" id="UP000758611"/>
    </source>
</evidence>
<evidence type="ECO:0000256" key="1">
    <source>
        <dbReference type="SAM" id="Phobius"/>
    </source>
</evidence>
<dbReference type="AlphaFoldDB" id="A0A930E316"/>
<keyword evidence="1" id="KW-0812">Transmembrane</keyword>
<gene>
    <name evidence="2" type="ORF">HXM94_00215</name>
</gene>
<sequence>MENKKPKNLSELNKLNPGTKKLLIGSVILISSAGLVISGMKIYEHKKATEAYTTTETLSGRMTALSNSFYDNESTLISSFTKNSNHFEPYAVYSIGSTLSYTDPEGSVYKLFPISGENKSKINYFRLEDGTFLRSVFNENNDLIVSNTQIKDTNELDLWTRFDKLQEEIGSSITKTDNIDLSKFAEIEKLINQNPKLKN</sequence>
<dbReference type="Proteomes" id="UP000758611">
    <property type="component" value="Unassembled WGS sequence"/>
</dbReference>
<keyword evidence="1" id="KW-1133">Transmembrane helix</keyword>
<evidence type="ECO:0000313" key="2">
    <source>
        <dbReference type="EMBL" id="MBF1306211.1"/>
    </source>
</evidence>
<proteinExistence type="predicted"/>